<dbReference type="PANTHER" id="PTHR48041">
    <property type="entry name" value="ABC TRANSPORTER G FAMILY MEMBER 28"/>
    <property type="match status" value="1"/>
</dbReference>
<evidence type="ECO:0000256" key="2">
    <source>
        <dbReference type="ARBA" id="ARBA00005814"/>
    </source>
</evidence>
<name>A0A016WZ03_9BILA</name>
<dbReference type="OrthoDB" id="66620at2759"/>
<sequence length="381" mass="42470">MASLSIFSAEKAANQRVSAPATGNTINTIITATQPPSRTSQWSSARRRMLNNGSRQHTLDVRNVTFTCALDQESACSRLYSPPDVVHLLNDVSLEAVSGEVHAVVGASGSGKNVLLEAIACTADGDTAGTIQLDKYSMTRCRFRTLCSFISSRRQYPGFMTLRSLLYYTASLTFGATLPANEIERRLHTLMRAFDLLGYGHEKLQNLSKSARRRAAVAIALVKDPLLLVVEDPFRELDPIASYQLMYCLRNYAAERSRIVLTTIGRPRSDICQIISRITVLFHGEVMYSEYRVYLKRRDRRRGLGSRCGAAVTYALSCQVALVTAKSLVDVIKMTMKRDTHKGRILHQYCLPWRGVYCRTQLATLNPNLFSSSPKNVSVRS</sequence>
<dbReference type="InterPro" id="IPR050352">
    <property type="entry name" value="ABCG_transporters"/>
</dbReference>
<feature type="domain" description="ABC transporter" evidence="7">
    <location>
        <begin position="59"/>
        <end position="308"/>
    </location>
</feature>
<dbReference type="EMBL" id="JARK01000041">
    <property type="protein sequence ID" value="EYC45029.1"/>
    <property type="molecule type" value="Genomic_DNA"/>
</dbReference>
<organism evidence="8 9">
    <name type="scientific">Ancylostoma ceylanicum</name>
    <dbReference type="NCBI Taxonomy" id="53326"/>
    <lineage>
        <taxon>Eukaryota</taxon>
        <taxon>Metazoa</taxon>
        <taxon>Ecdysozoa</taxon>
        <taxon>Nematoda</taxon>
        <taxon>Chromadorea</taxon>
        <taxon>Rhabditida</taxon>
        <taxon>Rhabditina</taxon>
        <taxon>Rhabditomorpha</taxon>
        <taxon>Strongyloidea</taxon>
        <taxon>Ancylostomatidae</taxon>
        <taxon>Ancylostomatinae</taxon>
        <taxon>Ancylostoma</taxon>
    </lineage>
</organism>
<dbReference type="InterPro" id="IPR003439">
    <property type="entry name" value="ABC_transporter-like_ATP-bd"/>
</dbReference>
<evidence type="ECO:0000313" key="8">
    <source>
        <dbReference type="EMBL" id="EYC45029.1"/>
    </source>
</evidence>
<evidence type="ECO:0000256" key="5">
    <source>
        <dbReference type="ARBA" id="ARBA00022989"/>
    </source>
</evidence>
<accession>A0A016WZ03</accession>
<keyword evidence="9" id="KW-1185">Reference proteome</keyword>
<evidence type="ECO:0000256" key="3">
    <source>
        <dbReference type="ARBA" id="ARBA00022448"/>
    </source>
</evidence>
<dbReference type="SUPFAM" id="SSF52540">
    <property type="entry name" value="P-loop containing nucleoside triphosphate hydrolases"/>
    <property type="match status" value="1"/>
</dbReference>
<dbReference type="Pfam" id="PF00005">
    <property type="entry name" value="ABC_tran"/>
    <property type="match status" value="1"/>
</dbReference>
<proteinExistence type="inferred from homology"/>
<keyword evidence="6" id="KW-0472">Membrane</keyword>
<protein>
    <recommendedName>
        <fullName evidence="7">ABC transporter domain-containing protein</fullName>
    </recommendedName>
</protein>
<dbReference type="Gene3D" id="3.40.50.300">
    <property type="entry name" value="P-loop containing nucleotide triphosphate hydrolases"/>
    <property type="match status" value="1"/>
</dbReference>
<comment type="similarity">
    <text evidence="2">Belongs to the ABC transporter superfamily. ABCG family. Eye pigment precursor importer (TC 3.A.1.204) subfamily.</text>
</comment>
<evidence type="ECO:0000256" key="6">
    <source>
        <dbReference type="ARBA" id="ARBA00023136"/>
    </source>
</evidence>
<keyword evidence="4" id="KW-0812">Transmembrane</keyword>
<comment type="caution">
    <text evidence="8">The sequence shown here is derived from an EMBL/GenBank/DDBJ whole genome shotgun (WGS) entry which is preliminary data.</text>
</comment>
<gene>
    <name evidence="8" type="primary">Acey_s0441.g1512</name>
    <name evidence="8" type="ORF">Y032_0441g1512</name>
</gene>
<dbReference type="STRING" id="53326.A0A016WZ03"/>
<dbReference type="GO" id="GO:0042626">
    <property type="term" value="F:ATPase-coupled transmembrane transporter activity"/>
    <property type="evidence" value="ECO:0007669"/>
    <property type="project" value="TreeGrafter"/>
</dbReference>
<dbReference type="PROSITE" id="PS50893">
    <property type="entry name" value="ABC_TRANSPORTER_2"/>
    <property type="match status" value="1"/>
</dbReference>
<evidence type="ECO:0000259" key="7">
    <source>
        <dbReference type="PROSITE" id="PS50893"/>
    </source>
</evidence>
<keyword evidence="3" id="KW-0813">Transport</keyword>
<dbReference type="AlphaFoldDB" id="A0A016WZ03"/>
<keyword evidence="5" id="KW-1133">Transmembrane helix</keyword>
<dbReference type="PANTHER" id="PTHR48041:SF113">
    <property type="entry name" value="ATP-BINDING CASSETTE SUB-FAMILY G MEMBER 5"/>
    <property type="match status" value="1"/>
</dbReference>
<evidence type="ECO:0000256" key="4">
    <source>
        <dbReference type="ARBA" id="ARBA00022692"/>
    </source>
</evidence>
<dbReference type="GO" id="GO:0043190">
    <property type="term" value="C:ATP-binding cassette (ABC) transporter complex"/>
    <property type="evidence" value="ECO:0007669"/>
    <property type="project" value="TreeGrafter"/>
</dbReference>
<dbReference type="GO" id="GO:0016887">
    <property type="term" value="F:ATP hydrolysis activity"/>
    <property type="evidence" value="ECO:0007669"/>
    <property type="project" value="InterPro"/>
</dbReference>
<evidence type="ECO:0000256" key="1">
    <source>
        <dbReference type="ARBA" id="ARBA00004141"/>
    </source>
</evidence>
<dbReference type="InterPro" id="IPR027417">
    <property type="entry name" value="P-loop_NTPase"/>
</dbReference>
<evidence type="ECO:0000313" key="9">
    <source>
        <dbReference type="Proteomes" id="UP000024635"/>
    </source>
</evidence>
<reference evidence="9" key="1">
    <citation type="journal article" date="2015" name="Nat. Genet.">
        <title>The genome and transcriptome of the zoonotic hookworm Ancylostoma ceylanicum identify infection-specific gene families.</title>
        <authorList>
            <person name="Schwarz E.M."/>
            <person name="Hu Y."/>
            <person name="Antoshechkin I."/>
            <person name="Miller M.M."/>
            <person name="Sternberg P.W."/>
            <person name="Aroian R.V."/>
        </authorList>
    </citation>
    <scope>NUCLEOTIDE SEQUENCE</scope>
    <source>
        <strain evidence="9">HY135</strain>
    </source>
</reference>
<comment type="subcellular location">
    <subcellularLocation>
        <location evidence="1">Membrane</location>
        <topology evidence="1">Multi-pass membrane protein</topology>
    </subcellularLocation>
</comment>
<dbReference type="Proteomes" id="UP000024635">
    <property type="component" value="Unassembled WGS sequence"/>
</dbReference>
<dbReference type="GO" id="GO:0005524">
    <property type="term" value="F:ATP binding"/>
    <property type="evidence" value="ECO:0007669"/>
    <property type="project" value="InterPro"/>
</dbReference>